<feature type="domain" description="N-acetyltransferase" evidence="1">
    <location>
        <begin position="4"/>
        <end position="164"/>
    </location>
</feature>
<evidence type="ECO:0000313" key="2">
    <source>
        <dbReference type="EMBL" id="MBJ7545189.1"/>
    </source>
</evidence>
<keyword evidence="3" id="KW-1185">Reference proteome</keyword>
<dbReference type="EMBL" id="JAEMUK010000088">
    <property type="protein sequence ID" value="MBJ7545189.1"/>
    <property type="molecule type" value="Genomic_DNA"/>
</dbReference>
<evidence type="ECO:0000259" key="1">
    <source>
        <dbReference type="PROSITE" id="PS51186"/>
    </source>
</evidence>
<accession>A0A8I1GHU0</accession>
<dbReference type="PROSITE" id="PS51186">
    <property type="entry name" value="GNAT"/>
    <property type="match status" value="1"/>
</dbReference>
<gene>
    <name evidence="2" type="ORF">JDN41_16685</name>
</gene>
<proteinExistence type="predicted"/>
<protein>
    <submittedName>
        <fullName evidence="2">GNAT family N-acetyltransferase</fullName>
    </submittedName>
</protein>
<dbReference type="RefSeq" id="WP_199502561.1">
    <property type="nucleotide sequence ID" value="NZ_JAEMUK010000088.1"/>
</dbReference>
<organism evidence="2 3">
    <name type="scientific">Rhodomicrobium udaipurense</name>
    <dbReference type="NCBI Taxonomy" id="1202716"/>
    <lineage>
        <taxon>Bacteria</taxon>
        <taxon>Pseudomonadati</taxon>
        <taxon>Pseudomonadota</taxon>
        <taxon>Alphaproteobacteria</taxon>
        <taxon>Hyphomicrobiales</taxon>
        <taxon>Hyphomicrobiaceae</taxon>
        <taxon>Rhodomicrobium</taxon>
    </lineage>
</organism>
<dbReference type="SUPFAM" id="SSF55729">
    <property type="entry name" value="Acyl-CoA N-acyltransferases (Nat)"/>
    <property type="match status" value="1"/>
</dbReference>
<dbReference type="AlphaFoldDB" id="A0A8I1GHU0"/>
<dbReference type="InterPro" id="IPR016181">
    <property type="entry name" value="Acyl_CoA_acyltransferase"/>
</dbReference>
<dbReference type="GO" id="GO:0016747">
    <property type="term" value="F:acyltransferase activity, transferring groups other than amino-acyl groups"/>
    <property type="evidence" value="ECO:0007669"/>
    <property type="project" value="InterPro"/>
</dbReference>
<sequence>MSMIDYQVYDPSHWEDLRELFERVWGSSRSVEYDQKHWNNTIIGTAPGIVALAGNRIVGFYTVWPVPLTDGAKVVIGGQPIDSMVDGHFQGRGLLRELGRRCYQECARHSIVVMYGAPNRAALAGNLGGLNWSHVSEIVDYVRPVLRQARRSGFLANLMDQDQAIKGLTVSATPSALDTAAVFYANVAAQGDAKKVWRLAQSTEWVRYRYGSTPEVRYLTLMIGQGDKIRGAAVCGIRFKNALDGPVVKLTISELVGRDNAACREVIGGIVSLAAACGAPYVQAKSAGAGLGSVLLSAGFLPYRRTPLISRTLDASCHRANPLAKSGWALFGGAFDTI</sequence>
<keyword evidence="2" id="KW-0808">Transferase</keyword>
<dbReference type="Proteomes" id="UP000623250">
    <property type="component" value="Unassembled WGS sequence"/>
</dbReference>
<dbReference type="Pfam" id="PF13527">
    <property type="entry name" value="Acetyltransf_9"/>
    <property type="match status" value="1"/>
</dbReference>
<reference evidence="2 3" key="1">
    <citation type="submission" date="2020-12" db="EMBL/GenBank/DDBJ databases">
        <title>Revised draft genomes of Rhodomicrobium vannielii ATCC 17100 and Rhodomicrobium udaipurense JA643.</title>
        <authorList>
            <person name="Conners E.M."/>
            <person name="Davenport E.J."/>
            <person name="Bose A."/>
        </authorList>
    </citation>
    <scope>NUCLEOTIDE SEQUENCE [LARGE SCALE GENOMIC DNA]</scope>
    <source>
        <strain evidence="2 3">JA643</strain>
    </source>
</reference>
<comment type="caution">
    <text evidence="2">The sequence shown here is derived from an EMBL/GenBank/DDBJ whole genome shotgun (WGS) entry which is preliminary data.</text>
</comment>
<dbReference type="Gene3D" id="3.40.630.30">
    <property type="match status" value="1"/>
</dbReference>
<evidence type="ECO:0000313" key="3">
    <source>
        <dbReference type="Proteomes" id="UP000623250"/>
    </source>
</evidence>
<name>A0A8I1GHU0_9HYPH</name>
<dbReference type="InterPro" id="IPR000182">
    <property type="entry name" value="GNAT_dom"/>
</dbReference>